<dbReference type="Gene3D" id="3.40.50.720">
    <property type="entry name" value="NAD(P)-binding Rossmann-like Domain"/>
    <property type="match status" value="1"/>
</dbReference>
<keyword evidence="2" id="KW-1185">Reference proteome</keyword>
<gene>
    <name evidence="1" type="ORF">IW261DRAFT_1419566</name>
</gene>
<evidence type="ECO:0000313" key="2">
    <source>
        <dbReference type="Proteomes" id="UP001175227"/>
    </source>
</evidence>
<sequence length="156" mass="17143">MPRSFNNVQLGTGPAKSFWKSRLYLSPVWTIGRPHSLVNDGDKGVSTFTDFFGASVPDDDTTRQALERVVKEGCGPGLGKVIWHELDLKYPRIAKESAEHFYSRESRLDILSLITDLANPQVNADGIQINMAISHLGPFVFTGTLLPLLESTASLA</sequence>
<protein>
    <submittedName>
        <fullName evidence="1">Uncharacterized protein</fullName>
    </submittedName>
</protein>
<dbReference type="Proteomes" id="UP001175227">
    <property type="component" value="Unassembled WGS sequence"/>
</dbReference>
<name>A0AA39UBG0_9AGAR</name>
<comment type="caution">
    <text evidence="1">The sequence shown here is derived from an EMBL/GenBank/DDBJ whole genome shotgun (WGS) entry which is preliminary data.</text>
</comment>
<reference evidence="1" key="1">
    <citation type="submission" date="2023-06" db="EMBL/GenBank/DDBJ databases">
        <authorList>
            <consortium name="Lawrence Berkeley National Laboratory"/>
            <person name="Ahrendt S."/>
            <person name="Sahu N."/>
            <person name="Indic B."/>
            <person name="Wong-Bajracharya J."/>
            <person name="Merenyi Z."/>
            <person name="Ke H.-M."/>
            <person name="Monk M."/>
            <person name="Kocsube S."/>
            <person name="Drula E."/>
            <person name="Lipzen A."/>
            <person name="Balint B."/>
            <person name="Henrissat B."/>
            <person name="Andreopoulos B."/>
            <person name="Martin F.M."/>
            <person name="Harder C.B."/>
            <person name="Rigling D."/>
            <person name="Ford K.L."/>
            <person name="Foster G.D."/>
            <person name="Pangilinan J."/>
            <person name="Papanicolaou A."/>
            <person name="Barry K."/>
            <person name="LaButti K."/>
            <person name="Viragh M."/>
            <person name="Koriabine M."/>
            <person name="Yan M."/>
            <person name="Riley R."/>
            <person name="Champramary S."/>
            <person name="Plett K.L."/>
            <person name="Tsai I.J."/>
            <person name="Slot J."/>
            <person name="Sipos G."/>
            <person name="Plett J."/>
            <person name="Nagy L.G."/>
            <person name="Grigoriev I.V."/>
        </authorList>
    </citation>
    <scope>NUCLEOTIDE SEQUENCE</scope>
    <source>
        <strain evidence="1">ICMP 16352</strain>
    </source>
</reference>
<dbReference type="EMBL" id="JAUEPR010000010">
    <property type="protein sequence ID" value="KAK0480373.1"/>
    <property type="molecule type" value="Genomic_DNA"/>
</dbReference>
<accession>A0AA39UBG0</accession>
<dbReference type="AlphaFoldDB" id="A0AA39UBG0"/>
<evidence type="ECO:0000313" key="1">
    <source>
        <dbReference type="EMBL" id="KAK0480373.1"/>
    </source>
</evidence>
<organism evidence="1 2">
    <name type="scientific">Armillaria novae-zelandiae</name>
    <dbReference type="NCBI Taxonomy" id="153914"/>
    <lineage>
        <taxon>Eukaryota</taxon>
        <taxon>Fungi</taxon>
        <taxon>Dikarya</taxon>
        <taxon>Basidiomycota</taxon>
        <taxon>Agaricomycotina</taxon>
        <taxon>Agaricomycetes</taxon>
        <taxon>Agaricomycetidae</taxon>
        <taxon>Agaricales</taxon>
        <taxon>Marasmiineae</taxon>
        <taxon>Physalacriaceae</taxon>
        <taxon>Armillaria</taxon>
    </lineage>
</organism>
<proteinExistence type="predicted"/>